<feature type="compositionally biased region" description="Basic and acidic residues" evidence="1">
    <location>
        <begin position="97"/>
        <end position="106"/>
    </location>
</feature>
<evidence type="ECO:0000256" key="1">
    <source>
        <dbReference type="SAM" id="MobiDB-lite"/>
    </source>
</evidence>
<organism evidence="3 4">
    <name type="scientific">Pontibacter virosus</name>
    <dbReference type="NCBI Taxonomy" id="1765052"/>
    <lineage>
        <taxon>Bacteria</taxon>
        <taxon>Pseudomonadati</taxon>
        <taxon>Bacteroidota</taxon>
        <taxon>Cytophagia</taxon>
        <taxon>Cytophagales</taxon>
        <taxon>Hymenobacteraceae</taxon>
        <taxon>Pontibacter</taxon>
    </lineage>
</organism>
<feature type="transmembrane region" description="Helical" evidence="2">
    <location>
        <begin position="6"/>
        <end position="26"/>
    </location>
</feature>
<proteinExistence type="predicted"/>
<keyword evidence="2" id="KW-1133">Transmembrane helix</keyword>
<evidence type="ECO:0000313" key="3">
    <source>
        <dbReference type="EMBL" id="PVY43692.1"/>
    </source>
</evidence>
<sequence length="183" mass="20567">MYIQSLVYFYYIYLFRIGWPLTEMLVSLMKKTTCNKTVNFAGLLLLAVFVNLYLVQLVCNLPHLVERLQPTIQSQHHAGHSDHHHGTESGTSTSGHHHGEEQHDSSPEDGGCCSEFAYAPLFKSSPSVELSSLVKEQLNFMGSLYQAVLWFLHKVLILAVSQAPPDVPPKIPDIRIFLCSLTI</sequence>
<evidence type="ECO:0000313" key="4">
    <source>
        <dbReference type="Proteomes" id="UP000245466"/>
    </source>
</evidence>
<accession>A0A2U1B512</accession>
<feature type="region of interest" description="Disordered" evidence="1">
    <location>
        <begin position="75"/>
        <end position="109"/>
    </location>
</feature>
<keyword evidence="2" id="KW-0812">Transmembrane</keyword>
<evidence type="ECO:0000256" key="2">
    <source>
        <dbReference type="SAM" id="Phobius"/>
    </source>
</evidence>
<comment type="caution">
    <text evidence="3">The sequence shown here is derived from an EMBL/GenBank/DDBJ whole genome shotgun (WGS) entry which is preliminary data.</text>
</comment>
<name>A0A2U1B512_9BACT</name>
<keyword evidence="4" id="KW-1185">Reference proteome</keyword>
<keyword evidence="2" id="KW-0472">Membrane</keyword>
<reference evidence="3 4" key="1">
    <citation type="submission" date="2018-04" db="EMBL/GenBank/DDBJ databases">
        <title>Genomic Encyclopedia of Type Strains, Phase IV (KMG-IV): sequencing the most valuable type-strain genomes for metagenomic binning, comparative biology and taxonomic classification.</title>
        <authorList>
            <person name="Goeker M."/>
        </authorList>
    </citation>
    <scope>NUCLEOTIDE SEQUENCE [LARGE SCALE GENOMIC DNA]</scope>
    <source>
        <strain evidence="3 4">DSM 100231</strain>
    </source>
</reference>
<gene>
    <name evidence="3" type="ORF">C8E01_10148</name>
</gene>
<protein>
    <submittedName>
        <fullName evidence="3">Uncharacterized protein</fullName>
    </submittedName>
</protein>
<dbReference type="EMBL" id="QEKI01000001">
    <property type="protein sequence ID" value="PVY43692.1"/>
    <property type="molecule type" value="Genomic_DNA"/>
</dbReference>
<dbReference type="AlphaFoldDB" id="A0A2U1B512"/>
<feature type="transmembrane region" description="Helical" evidence="2">
    <location>
        <begin position="38"/>
        <end position="58"/>
    </location>
</feature>
<dbReference type="Proteomes" id="UP000245466">
    <property type="component" value="Unassembled WGS sequence"/>
</dbReference>